<dbReference type="EMBL" id="RBWV01000013">
    <property type="protein sequence ID" value="RKS72523.1"/>
    <property type="molecule type" value="Genomic_DNA"/>
</dbReference>
<comment type="caution">
    <text evidence="1">The sequence shown here is derived from an EMBL/GenBank/DDBJ whole genome shotgun (WGS) entry which is preliminary data.</text>
</comment>
<name>A0A420XMM1_9ACTN</name>
<organism evidence="1 2">
    <name type="scientific">Motilibacter peucedani</name>
    <dbReference type="NCBI Taxonomy" id="598650"/>
    <lineage>
        <taxon>Bacteria</taxon>
        <taxon>Bacillati</taxon>
        <taxon>Actinomycetota</taxon>
        <taxon>Actinomycetes</taxon>
        <taxon>Motilibacterales</taxon>
        <taxon>Motilibacteraceae</taxon>
        <taxon>Motilibacter</taxon>
    </lineage>
</organism>
<dbReference type="InParanoid" id="A0A420XMM1"/>
<reference evidence="1 2" key="1">
    <citation type="submission" date="2018-10" db="EMBL/GenBank/DDBJ databases">
        <title>Genomic Encyclopedia of Archaeal and Bacterial Type Strains, Phase II (KMG-II): from individual species to whole genera.</title>
        <authorList>
            <person name="Goeker M."/>
        </authorList>
    </citation>
    <scope>NUCLEOTIDE SEQUENCE [LARGE SCALE GENOMIC DNA]</scope>
    <source>
        <strain evidence="1 2">RP-AC37</strain>
    </source>
</reference>
<dbReference type="Proteomes" id="UP000281955">
    <property type="component" value="Unassembled WGS sequence"/>
</dbReference>
<sequence length="34" mass="3612">MEFLLAVGLVLLLMCLGTAAVAVMGARKAKRARH</sequence>
<evidence type="ECO:0000313" key="2">
    <source>
        <dbReference type="Proteomes" id="UP000281955"/>
    </source>
</evidence>
<protein>
    <submittedName>
        <fullName evidence="1">Uncharacterized protein</fullName>
    </submittedName>
</protein>
<accession>A0A420XMM1</accession>
<gene>
    <name evidence="1" type="ORF">CLV35_2768</name>
</gene>
<proteinExistence type="predicted"/>
<keyword evidence="2" id="KW-1185">Reference proteome</keyword>
<dbReference type="AlphaFoldDB" id="A0A420XMM1"/>
<evidence type="ECO:0000313" key="1">
    <source>
        <dbReference type="EMBL" id="RKS72523.1"/>
    </source>
</evidence>